<sequence>METRQPSIAAIGVIGRHNNPLHISLFPSTTTNAPSSPDRPGETVPQHGRDKLEFSFMLNSSLDIFEARMPSKGIGHDFGLLHALDERIAMYGWLLNTGVKLIIVVDMEGASGKAGMGGVNGAGLGLRGGDLTPVSVATLHDLIIYVRERGERKLVLILGNLCQKAFQALQTAYIRLLRNPFYVPDDHDPKLAKEKRGSLQITSPRFIKEVERIGKAWYPGISVI</sequence>
<dbReference type="InterPro" id="IPR006722">
    <property type="entry name" value="Sedlin"/>
</dbReference>
<dbReference type="AlphaFoldDB" id="A0A3M7C500"/>
<dbReference type="GO" id="GO:0005737">
    <property type="term" value="C:cytoplasm"/>
    <property type="evidence" value="ECO:0007669"/>
    <property type="project" value="GOC"/>
</dbReference>
<feature type="region of interest" description="Disordered" evidence="1">
    <location>
        <begin position="27"/>
        <end position="48"/>
    </location>
</feature>
<organism evidence="2 3">
    <name type="scientific">Hortaea werneckii</name>
    <name type="common">Black yeast</name>
    <name type="synonym">Cladosporium werneckii</name>
    <dbReference type="NCBI Taxonomy" id="91943"/>
    <lineage>
        <taxon>Eukaryota</taxon>
        <taxon>Fungi</taxon>
        <taxon>Dikarya</taxon>
        <taxon>Ascomycota</taxon>
        <taxon>Pezizomycotina</taxon>
        <taxon>Dothideomycetes</taxon>
        <taxon>Dothideomycetidae</taxon>
        <taxon>Mycosphaerellales</taxon>
        <taxon>Teratosphaeriaceae</taxon>
        <taxon>Hortaea</taxon>
    </lineage>
</organism>
<evidence type="ECO:0000313" key="2">
    <source>
        <dbReference type="EMBL" id="RMY46846.1"/>
    </source>
</evidence>
<dbReference type="InterPro" id="IPR011012">
    <property type="entry name" value="Longin-like_dom_sf"/>
</dbReference>
<dbReference type="PANTHER" id="PTHR12403">
    <property type="entry name" value="TRAFFICKING PROTEIN PARTICLE COMPLEX SUBUNIT 2"/>
    <property type="match status" value="1"/>
</dbReference>
<dbReference type="VEuPathDB" id="FungiDB:BTJ68_11253"/>
<evidence type="ECO:0000313" key="3">
    <source>
        <dbReference type="Proteomes" id="UP000270230"/>
    </source>
</evidence>
<dbReference type="Proteomes" id="UP000270230">
    <property type="component" value="Unassembled WGS sequence"/>
</dbReference>
<dbReference type="Gene3D" id="3.30.450.70">
    <property type="match status" value="2"/>
</dbReference>
<dbReference type="GO" id="GO:0006888">
    <property type="term" value="P:endoplasmic reticulum to Golgi vesicle-mediated transport"/>
    <property type="evidence" value="ECO:0007669"/>
    <property type="project" value="InterPro"/>
</dbReference>
<accession>A0A3M7C500</accession>
<evidence type="ECO:0000256" key="1">
    <source>
        <dbReference type="SAM" id="MobiDB-lite"/>
    </source>
</evidence>
<dbReference type="Pfam" id="PF04628">
    <property type="entry name" value="Sedlin_N"/>
    <property type="match status" value="1"/>
</dbReference>
<comment type="caution">
    <text evidence="2">The sequence shown here is derived from an EMBL/GenBank/DDBJ whole genome shotgun (WGS) entry which is preliminary data.</text>
</comment>
<gene>
    <name evidence="2" type="ORF">D0865_09032</name>
</gene>
<proteinExistence type="predicted"/>
<reference evidence="2 3" key="1">
    <citation type="journal article" date="2018" name="BMC Genomics">
        <title>Genomic evidence for intraspecific hybridization in a clonal and extremely halotolerant yeast.</title>
        <authorList>
            <person name="Gostincar C."/>
            <person name="Stajich J.E."/>
            <person name="Zupancic J."/>
            <person name="Zalar P."/>
            <person name="Gunde-Cimerman N."/>
        </authorList>
    </citation>
    <scope>NUCLEOTIDE SEQUENCE [LARGE SCALE GENOMIC DNA]</scope>
    <source>
        <strain evidence="2 3">EXF-151</strain>
    </source>
</reference>
<dbReference type="EMBL" id="QWIN01000796">
    <property type="protein sequence ID" value="RMY46846.1"/>
    <property type="molecule type" value="Genomic_DNA"/>
</dbReference>
<dbReference type="OrthoDB" id="18320at2759"/>
<dbReference type="SUPFAM" id="SSF64356">
    <property type="entry name" value="SNARE-like"/>
    <property type="match status" value="1"/>
</dbReference>
<name>A0A3M7C500_HORWE</name>
<protein>
    <submittedName>
        <fullName evidence="2">Uncharacterized protein</fullName>
    </submittedName>
</protein>